<dbReference type="Proteomes" id="UP000217790">
    <property type="component" value="Unassembled WGS sequence"/>
</dbReference>
<evidence type="ECO:0000313" key="1">
    <source>
        <dbReference type="EMBL" id="PBK84590.1"/>
    </source>
</evidence>
<reference evidence="2" key="1">
    <citation type="journal article" date="2017" name="Nat. Ecol. Evol.">
        <title>Genome expansion and lineage-specific genetic innovations in the forest pathogenic fungi Armillaria.</title>
        <authorList>
            <person name="Sipos G."/>
            <person name="Prasanna A.N."/>
            <person name="Walter M.C."/>
            <person name="O'Connor E."/>
            <person name="Balint B."/>
            <person name="Krizsan K."/>
            <person name="Kiss B."/>
            <person name="Hess J."/>
            <person name="Varga T."/>
            <person name="Slot J."/>
            <person name="Riley R."/>
            <person name="Boka B."/>
            <person name="Rigling D."/>
            <person name="Barry K."/>
            <person name="Lee J."/>
            <person name="Mihaltcheva S."/>
            <person name="LaButti K."/>
            <person name="Lipzen A."/>
            <person name="Waldron R."/>
            <person name="Moloney N.M."/>
            <person name="Sperisen C."/>
            <person name="Kredics L."/>
            <person name="Vagvoelgyi C."/>
            <person name="Patrignani A."/>
            <person name="Fitzpatrick D."/>
            <person name="Nagy I."/>
            <person name="Doyle S."/>
            <person name="Anderson J.B."/>
            <person name="Grigoriev I.V."/>
            <person name="Gueldener U."/>
            <person name="Muensterkoetter M."/>
            <person name="Nagy L.G."/>
        </authorList>
    </citation>
    <scope>NUCLEOTIDE SEQUENCE [LARGE SCALE GENOMIC DNA]</scope>
    <source>
        <strain evidence="2">Ar21-2</strain>
    </source>
</reference>
<dbReference type="CDD" id="cd00303">
    <property type="entry name" value="retropepsin_like"/>
    <property type="match status" value="1"/>
</dbReference>
<gene>
    <name evidence="1" type="ORF">ARMGADRAFT_943267</name>
</gene>
<dbReference type="STRING" id="47427.A0A2H3CRV5"/>
<proteinExistence type="predicted"/>
<dbReference type="OrthoDB" id="2799149at2759"/>
<organism evidence="1 2">
    <name type="scientific">Armillaria gallica</name>
    <name type="common">Bulbous honey fungus</name>
    <name type="synonym">Armillaria bulbosa</name>
    <dbReference type="NCBI Taxonomy" id="47427"/>
    <lineage>
        <taxon>Eukaryota</taxon>
        <taxon>Fungi</taxon>
        <taxon>Dikarya</taxon>
        <taxon>Basidiomycota</taxon>
        <taxon>Agaricomycotina</taxon>
        <taxon>Agaricomycetes</taxon>
        <taxon>Agaricomycetidae</taxon>
        <taxon>Agaricales</taxon>
        <taxon>Marasmiineae</taxon>
        <taxon>Physalacriaceae</taxon>
        <taxon>Armillaria</taxon>
    </lineage>
</organism>
<protein>
    <recommendedName>
        <fullName evidence="3">Peptidase A2 domain-containing protein</fullName>
    </recommendedName>
</protein>
<evidence type="ECO:0000313" key="2">
    <source>
        <dbReference type="Proteomes" id="UP000217790"/>
    </source>
</evidence>
<evidence type="ECO:0008006" key="3">
    <source>
        <dbReference type="Google" id="ProtNLM"/>
    </source>
</evidence>
<dbReference type="AlphaFoldDB" id="A0A2H3CRV5"/>
<dbReference type="InterPro" id="IPR021109">
    <property type="entry name" value="Peptidase_aspartic_dom_sf"/>
</dbReference>
<keyword evidence="2" id="KW-1185">Reference proteome</keyword>
<accession>A0A2H3CRV5</accession>
<dbReference type="Gene3D" id="2.40.70.10">
    <property type="entry name" value="Acid Proteases"/>
    <property type="match status" value="1"/>
</dbReference>
<dbReference type="SUPFAM" id="SSF50630">
    <property type="entry name" value="Acid proteases"/>
    <property type="match status" value="1"/>
</dbReference>
<feature type="non-terminal residue" evidence="1">
    <location>
        <position position="1"/>
    </location>
</feature>
<dbReference type="InParanoid" id="A0A2H3CRV5"/>
<dbReference type="EMBL" id="KZ293697">
    <property type="protein sequence ID" value="PBK84590.1"/>
    <property type="molecule type" value="Genomic_DNA"/>
</dbReference>
<name>A0A2H3CRV5_ARMGA</name>
<sequence>LVMMLNINGLDVVMLWDSGSTSTVMSPAFADISKVLVSQLLNPVVLQLGTVGSRAKINFGTNMEVKTEGFQGREYFDMVNIDKYDAIIGTPFMHRNKVVLDFERKHIIINGQPIAGKIIDGDEADKVACRYHLRKLEAATK</sequence>
<dbReference type="OMA" id="CLTAYIT"/>
<dbReference type="Pfam" id="PF08284">
    <property type="entry name" value="RVP_2"/>
    <property type="match status" value="1"/>
</dbReference>